<evidence type="ECO:0000313" key="4">
    <source>
        <dbReference type="Proteomes" id="UP001530293"/>
    </source>
</evidence>
<dbReference type="InterPro" id="IPR032714">
    <property type="entry name" value="DZIP1_N"/>
</dbReference>
<feature type="compositionally biased region" description="Polar residues" evidence="1">
    <location>
        <begin position="122"/>
        <end position="138"/>
    </location>
</feature>
<protein>
    <recommendedName>
        <fullName evidence="2">Ubiquitin-like domain-containing protein</fullName>
    </recommendedName>
</protein>
<dbReference type="Proteomes" id="UP001530293">
    <property type="component" value="Unassembled WGS sequence"/>
</dbReference>
<comment type="caution">
    <text evidence="3">The sequence shown here is derived from an EMBL/GenBank/DDBJ whole genome shotgun (WGS) entry which is preliminary data.</text>
</comment>
<proteinExistence type="predicted"/>
<dbReference type="PROSITE" id="PS50053">
    <property type="entry name" value="UBIQUITIN_2"/>
    <property type="match status" value="1"/>
</dbReference>
<sequence length="627" mass="69850">MEQKPPLSYASRVLDAAGFKFQLRKHFDGDTRRRLDIKRFSNLDFDGVIRDGKAELVLSLIEDVVWCEVNESDLKLYGDVTVVKFIQVAQLIIEYLIHAKDTLTLNLNALAKKYSAKKREIQTLSKSPHHQQTASPGSRASWPPVISSRSPSLSQECHPLKSTHGSNEDTSKPEPTLSNESFHLHIVSSTNALYLRMNVENSITVQNLKNKLIGRLLLADGTCDTNFDLHSLYFKDIELKDSTRTLNNYQVGNGAALVFMPRRLSGDENEKLRHASITDTSRIETKLEKLTSIATASYEELVLATRAFQFQLSMQEASKEAFLYDVGKQIREALHSQVQQAVVVEDRSKHVDVEASTSSREKPLTFDEVKETNQEDLKQGDALSTNEHSQESAGDDDECRGASDVPLRVDTSAEGFNVVVSPFHPPSEIVSPFKLPCEMEARQENATFDAVVETKTPTSMNRPVNADLEIEFSMNSLNSMLDDIDEVIDKRTVTPTKGYLLYHGNDDHIDDAAHSPSTASGGAITPSKRKENDLWTSDELLNDGNDSEGITEIIDHCSSTVLQISSRRTTTSEFDDMQSVAISQSEPEIPSIHHAEVNVKKSKQGGKKKGHFHLLKKATKGLLLSKK</sequence>
<dbReference type="InterPro" id="IPR029071">
    <property type="entry name" value="Ubiquitin-like_domsf"/>
</dbReference>
<feature type="region of interest" description="Disordered" evidence="1">
    <location>
        <begin position="121"/>
        <end position="179"/>
    </location>
</feature>
<evidence type="ECO:0000313" key="3">
    <source>
        <dbReference type="EMBL" id="KAL3770204.1"/>
    </source>
</evidence>
<dbReference type="Pfam" id="PF13815">
    <property type="entry name" value="Dzip-like_N"/>
    <property type="match status" value="1"/>
</dbReference>
<dbReference type="InterPro" id="IPR000626">
    <property type="entry name" value="Ubiquitin-like_dom"/>
</dbReference>
<keyword evidence="4" id="KW-1185">Reference proteome</keyword>
<feature type="compositionally biased region" description="Basic and acidic residues" evidence="1">
    <location>
        <begin position="347"/>
        <end position="379"/>
    </location>
</feature>
<feature type="domain" description="Ubiquitin-like" evidence="2">
    <location>
        <begin position="182"/>
        <end position="266"/>
    </location>
</feature>
<dbReference type="SUPFAM" id="SSF54236">
    <property type="entry name" value="Ubiquitin-like"/>
    <property type="match status" value="1"/>
</dbReference>
<dbReference type="AlphaFoldDB" id="A0ABD3N3L7"/>
<accession>A0ABD3N3L7</accession>
<reference evidence="3 4" key="1">
    <citation type="submission" date="2024-10" db="EMBL/GenBank/DDBJ databases">
        <title>Updated reference genomes for cyclostephanoid diatoms.</title>
        <authorList>
            <person name="Roberts W.R."/>
            <person name="Alverson A.J."/>
        </authorList>
    </citation>
    <scope>NUCLEOTIDE SEQUENCE [LARGE SCALE GENOMIC DNA]</scope>
    <source>
        <strain evidence="3 4">AJA232-27</strain>
    </source>
</reference>
<feature type="region of interest" description="Disordered" evidence="1">
    <location>
        <begin position="347"/>
        <end position="403"/>
    </location>
</feature>
<name>A0ABD3N3L7_9STRA</name>
<gene>
    <name evidence="3" type="ORF">ACHAWU_009144</name>
</gene>
<evidence type="ECO:0000259" key="2">
    <source>
        <dbReference type="PROSITE" id="PS50053"/>
    </source>
</evidence>
<evidence type="ECO:0000256" key="1">
    <source>
        <dbReference type="SAM" id="MobiDB-lite"/>
    </source>
</evidence>
<dbReference type="EMBL" id="JALLBG020000044">
    <property type="protein sequence ID" value="KAL3770204.1"/>
    <property type="molecule type" value="Genomic_DNA"/>
</dbReference>
<organism evidence="3 4">
    <name type="scientific">Discostella pseudostelligera</name>
    <dbReference type="NCBI Taxonomy" id="259834"/>
    <lineage>
        <taxon>Eukaryota</taxon>
        <taxon>Sar</taxon>
        <taxon>Stramenopiles</taxon>
        <taxon>Ochrophyta</taxon>
        <taxon>Bacillariophyta</taxon>
        <taxon>Coscinodiscophyceae</taxon>
        <taxon>Thalassiosirophycidae</taxon>
        <taxon>Stephanodiscales</taxon>
        <taxon>Stephanodiscaceae</taxon>
        <taxon>Discostella</taxon>
    </lineage>
</organism>